<dbReference type="PROSITE" id="PS00041">
    <property type="entry name" value="HTH_ARAC_FAMILY_1"/>
    <property type="match status" value="1"/>
</dbReference>
<name>A0A1M4EAB8_9ACTN</name>
<dbReference type="PROSITE" id="PS01124">
    <property type="entry name" value="HTH_ARAC_FAMILY_2"/>
    <property type="match status" value="1"/>
</dbReference>
<organism evidence="5">
    <name type="scientific">Nonomuraea gerenzanensis</name>
    <dbReference type="NCBI Taxonomy" id="93944"/>
    <lineage>
        <taxon>Bacteria</taxon>
        <taxon>Bacillati</taxon>
        <taxon>Actinomycetota</taxon>
        <taxon>Actinomycetes</taxon>
        <taxon>Streptosporangiales</taxon>
        <taxon>Streptosporangiaceae</taxon>
        <taxon>Nonomuraea</taxon>
    </lineage>
</organism>
<accession>A0A1M4EAB8</accession>
<dbReference type="RefSeq" id="WP_225275206.1">
    <property type="nucleotide sequence ID" value="NZ_CP084058.1"/>
</dbReference>
<sequence>MDDVIERAVMRVIDDIHENFGEQITIDDMAHTAMFSKFHFSRVFQRVTGLSPGRFLSAVRLREAKRLLASTSLNIAYISHQVGYSSVGTFSSRFTRSVGLSPSRYRQVLSVPRMSVAGGASRSRGGGTATVHGTVTSPLPDRPVFAGMFVGQLLEGKPASYTVLSRPGPFVMDDVPAGHWYLLAQSVAEGCDEVVNLPPTSEVTLCVARRGPIAVGAHGGAHRADLTLRPMSSFDPPHLLALGDMLSAWNQEAGGYDQQREDTG</sequence>
<keyword evidence="1" id="KW-0805">Transcription regulation</keyword>
<proteinExistence type="predicted"/>
<keyword evidence="2" id="KW-0238">DNA-binding</keyword>
<gene>
    <name evidence="5" type="ORF">BN4615_P5377</name>
</gene>
<dbReference type="PANTHER" id="PTHR46796">
    <property type="entry name" value="HTH-TYPE TRANSCRIPTIONAL ACTIVATOR RHAS-RELATED"/>
    <property type="match status" value="1"/>
</dbReference>
<dbReference type="GO" id="GO:0043565">
    <property type="term" value="F:sequence-specific DNA binding"/>
    <property type="evidence" value="ECO:0007669"/>
    <property type="project" value="InterPro"/>
</dbReference>
<dbReference type="SMART" id="SM00342">
    <property type="entry name" value="HTH_ARAC"/>
    <property type="match status" value="1"/>
</dbReference>
<dbReference type="EMBL" id="LT559118">
    <property type="protein sequence ID" value="SBO95861.1"/>
    <property type="molecule type" value="Genomic_DNA"/>
</dbReference>
<dbReference type="PANTHER" id="PTHR46796:SF13">
    <property type="entry name" value="HTH-TYPE TRANSCRIPTIONAL ACTIVATOR RHAS"/>
    <property type="match status" value="1"/>
</dbReference>
<dbReference type="InterPro" id="IPR018060">
    <property type="entry name" value="HTH_AraC"/>
</dbReference>
<dbReference type="SUPFAM" id="SSF46689">
    <property type="entry name" value="Homeodomain-like"/>
    <property type="match status" value="2"/>
</dbReference>
<dbReference type="AlphaFoldDB" id="A0A1M4EAB8"/>
<reference evidence="5" key="1">
    <citation type="submission" date="2016-04" db="EMBL/GenBank/DDBJ databases">
        <authorList>
            <person name="Evans L.H."/>
            <person name="Alamgir A."/>
            <person name="Owens N."/>
            <person name="Weber N.D."/>
            <person name="Virtaneva K."/>
            <person name="Barbian K."/>
            <person name="Babar A."/>
            <person name="Rosenke K."/>
        </authorList>
    </citation>
    <scope>NUCLEOTIDE SEQUENCE</scope>
    <source>
        <strain evidence="5">Nono1</strain>
    </source>
</reference>
<evidence type="ECO:0000256" key="3">
    <source>
        <dbReference type="ARBA" id="ARBA00023163"/>
    </source>
</evidence>
<dbReference type="GO" id="GO:0003700">
    <property type="term" value="F:DNA-binding transcription factor activity"/>
    <property type="evidence" value="ECO:0007669"/>
    <property type="project" value="InterPro"/>
</dbReference>
<dbReference type="InterPro" id="IPR050204">
    <property type="entry name" value="AraC_XylS_family_regulators"/>
</dbReference>
<evidence type="ECO:0000259" key="4">
    <source>
        <dbReference type="PROSITE" id="PS01124"/>
    </source>
</evidence>
<dbReference type="InterPro" id="IPR009057">
    <property type="entry name" value="Homeodomain-like_sf"/>
</dbReference>
<dbReference type="Pfam" id="PF12833">
    <property type="entry name" value="HTH_18"/>
    <property type="match status" value="1"/>
</dbReference>
<protein>
    <submittedName>
        <fullName evidence="5">Transcriptional regulator, AraC family</fullName>
    </submittedName>
</protein>
<dbReference type="InterPro" id="IPR020449">
    <property type="entry name" value="Tscrpt_reg_AraC-type_HTH"/>
</dbReference>
<keyword evidence="3" id="KW-0804">Transcription</keyword>
<evidence type="ECO:0000256" key="1">
    <source>
        <dbReference type="ARBA" id="ARBA00023015"/>
    </source>
</evidence>
<feature type="domain" description="HTH araC/xylS-type" evidence="4">
    <location>
        <begin position="10"/>
        <end position="108"/>
    </location>
</feature>
<dbReference type="PRINTS" id="PR00032">
    <property type="entry name" value="HTHARAC"/>
</dbReference>
<dbReference type="InterPro" id="IPR018062">
    <property type="entry name" value="HTH_AraC-typ_CS"/>
</dbReference>
<evidence type="ECO:0000313" key="5">
    <source>
        <dbReference type="EMBL" id="SBO95861.1"/>
    </source>
</evidence>
<dbReference type="Gene3D" id="1.10.10.60">
    <property type="entry name" value="Homeodomain-like"/>
    <property type="match status" value="2"/>
</dbReference>
<evidence type="ECO:0000256" key="2">
    <source>
        <dbReference type="ARBA" id="ARBA00023125"/>
    </source>
</evidence>